<feature type="region of interest" description="Disordered" evidence="1">
    <location>
        <begin position="125"/>
        <end position="202"/>
    </location>
</feature>
<dbReference type="InterPro" id="IPR052892">
    <property type="entry name" value="NA-targeting_endonuclease"/>
</dbReference>
<protein>
    <recommendedName>
        <fullName evidence="2">HNH nuclease domain-containing protein</fullName>
    </recommendedName>
</protein>
<dbReference type="Gene3D" id="1.10.30.50">
    <property type="match status" value="1"/>
</dbReference>
<dbReference type="SMART" id="SM00507">
    <property type="entry name" value="HNHc"/>
    <property type="match status" value="1"/>
</dbReference>
<sequence length="321" mass="35643">MPPRQMSQIRKFAAFFACRVNGRALRYTKVILKMRGMDRRCCSVLPNILMTDISLPLSKQCAYCHQHKPLSEFRRRTGKRSKGQSRRGACRECRKARESGSAKGLLQVQGAEASVLARASAPAATASAARQPVQSTAAVPASLPGHKATAPKVHQHSLPERSKEGKHPAAAAGSRAKARPRQGEQRRRPPQTAGFRPEPGDYSALIPSAKGMILMRGHSDKGRRWHQEIDLELAVTLVREHAAVVVNRRTIRRLYSNKDFRALILTRDNYTCHFCGLYGDTIDHLLPRAKGGHTTPDNCVCACNLCNQTKADQYVEEFMGR</sequence>
<feature type="compositionally biased region" description="Basic and acidic residues" evidence="1">
    <location>
        <begin position="157"/>
        <end position="167"/>
    </location>
</feature>
<dbReference type="InterPro" id="IPR003615">
    <property type="entry name" value="HNH_nuc"/>
</dbReference>
<dbReference type="PANTHER" id="PTHR33877">
    <property type="entry name" value="SLL1193 PROTEIN"/>
    <property type="match status" value="1"/>
</dbReference>
<dbReference type="PANTHER" id="PTHR33877:SF2">
    <property type="entry name" value="OS07G0170200 PROTEIN"/>
    <property type="match status" value="1"/>
</dbReference>
<proteinExistence type="predicted"/>
<dbReference type="InterPro" id="IPR002711">
    <property type="entry name" value="HNH"/>
</dbReference>
<dbReference type="Pfam" id="PF01844">
    <property type="entry name" value="HNH"/>
    <property type="match status" value="1"/>
</dbReference>
<keyword evidence="4" id="KW-1185">Reference proteome</keyword>
<evidence type="ECO:0000259" key="2">
    <source>
        <dbReference type="SMART" id="SM00507"/>
    </source>
</evidence>
<organism evidence="3 4">
    <name type="scientific">Paenibacillus auburnensis</name>
    <dbReference type="NCBI Taxonomy" id="2905649"/>
    <lineage>
        <taxon>Bacteria</taxon>
        <taxon>Bacillati</taxon>
        <taxon>Bacillota</taxon>
        <taxon>Bacilli</taxon>
        <taxon>Bacillales</taxon>
        <taxon>Paenibacillaceae</taxon>
        <taxon>Paenibacillus</taxon>
    </lineage>
</organism>
<feature type="domain" description="HNH nuclease" evidence="2">
    <location>
        <begin position="259"/>
        <end position="308"/>
    </location>
</feature>
<gene>
    <name evidence="3" type="ORF">PAECIP111892_03916</name>
</gene>
<name>A0ABN8GUK3_9BACL</name>
<feature type="region of interest" description="Disordered" evidence="1">
    <location>
        <begin position="74"/>
        <end position="96"/>
    </location>
</feature>
<comment type="caution">
    <text evidence="3">The sequence shown here is derived from an EMBL/GenBank/DDBJ whole genome shotgun (WGS) entry which is preliminary data.</text>
</comment>
<evidence type="ECO:0000313" key="3">
    <source>
        <dbReference type="EMBL" id="CAH1213841.1"/>
    </source>
</evidence>
<dbReference type="EMBL" id="CAKMMG010000006">
    <property type="protein sequence ID" value="CAH1213841.1"/>
    <property type="molecule type" value="Genomic_DNA"/>
</dbReference>
<feature type="compositionally biased region" description="Basic residues" evidence="1">
    <location>
        <begin position="76"/>
        <end position="85"/>
    </location>
</feature>
<dbReference type="CDD" id="cd00085">
    <property type="entry name" value="HNHc"/>
    <property type="match status" value="1"/>
</dbReference>
<evidence type="ECO:0000256" key="1">
    <source>
        <dbReference type="SAM" id="MobiDB-lite"/>
    </source>
</evidence>
<accession>A0ABN8GUK3</accession>
<evidence type="ECO:0000313" key="4">
    <source>
        <dbReference type="Proteomes" id="UP000838324"/>
    </source>
</evidence>
<dbReference type="Proteomes" id="UP000838324">
    <property type="component" value="Unassembled WGS sequence"/>
</dbReference>
<reference evidence="3" key="1">
    <citation type="submission" date="2022-01" db="EMBL/GenBank/DDBJ databases">
        <authorList>
            <person name="Criscuolo A."/>
        </authorList>
    </citation>
    <scope>NUCLEOTIDE SEQUENCE</scope>
    <source>
        <strain evidence="3">CIP111892</strain>
    </source>
</reference>